<dbReference type="EMBL" id="CM042049">
    <property type="protein sequence ID" value="KAI3746629.1"/>
    <property type="molecule type" value="Genomic_DNA"/>
</dbReference>
<name>A0ACB9DJ06_ARCLA</name>
<accession>A0ACB9DJ06</accession>
<reference evidence="1 2" key="2">
    <citation type="journal article" date="2022" name="Mol. Ecol. Resour.">
        <title>The genomes of chicory, endive, great burdock and yacon provide insights into Asteraceae paleo-polyploidization history and plant inulin production.</title>
        <authorList>
            <person name="Fan W."/>
            <person name="Wang S."/>
            <person name="Wang H."/>
            <person name="Wang A."/>
            <person name="Jiang F."/>
            <person name="Liu H."/>
            <person name="Zhao H."/>
            <person name="Xu D."/>
            <person name="Zhang Y."/>
        </authorList>
    </citation>
    <scope>NUCLEOTIDE SEQUENCE [LARGE SCALE GENOMIC DNA]</scope>
    <source>
        <strain evidence="2">cv. Niubang</strain>
    </source>
</reference>
<keyword evidence="2" id="KW-1185">Reference proteome</keyword>
<evidence type="ECO:0000313" key="2">
    <source>
        <dbReference type="Proteomes" id="UP001055879"/>
    </source>
</evidence>
<comment type="caution">
    <text evidence="1">The sequence shown here is derived from an EMBL/GenBank/DDBJ whole genome shotgun (WGS) entry which is preliminary data.</text>
</comment>
<gene>
    <name evidence="1" type="ORF">L6452_09067</name>
</gene>
<sequence>MTSESEDRIMSRDCISSPTIDEASTERNMIGNGTLKKGPWTSAEDAVLVDYVNKHGEGNWNAVQKHSGLSRCGKSCRLRWANHLRPDLKKGAFTPEEERRIIELHAKMGNKWARMAVELPGRTDNEIKNFWNTRTKRRQRAGLPIYPPDVCLQTLNDNTQSQNMVTFTNGDTSHAEILPTNNFQIPAVEFKNLELSHELYPPSFLDIPAGSFLDIPGGSLLPQGLGSSCNNSFLFPMAHPPKRIRRSDTYHVCDGGDGGGLNDFFPNVNLFQDDKLAQSFEISSSYNQNLNGDIPSSSSCFFSGSHAFLNGNTSSSEPISWATKLELPSLQYSTQMGSCGAPSSPLPSLESVDTLIQSTLIGQTKSDSPSPRNSGLLEAVLYESHTMKMSKSNNNSNASVVPRDITDSSSQNLQGDEWEAYGDPMSPLGHSAASVFSEYTPHLSGSSLDEHQSVETISVKHEAEESGAKQSDREDEKANHVNYSRPDFLLGSNWFGSTSNADRNKDQSGVSDPIGALLGDDFCSDSKQTAATISGSPFLGHESGKWDDISEICRATGSR</sequence>
<organism evidence="1 2">
    <name type="scientific">Arctium lappa</name>
    <name type="common">Greater burdock</name>
    <name type="synonym">Lappa major</name>
    <dbReference type="NCBI Taxonomy" id="4217"/>
    <lineage>
        <taxon>Eukaryota</taxon>
        <taxon>Viridiplantae</taxon>
        <taxon>Streptophyta</taxon>
        <taxon>Embryophyta</taxon>
        <taxon>Tracheophyta</taxon>
        <taxon>Spermatophyta</taxon>
        <taxon>Magnoliopsida</taxon>
        <taxon>eudicotyledons</taxon>
        <taxon>Gunneridae</taxon>
        <taxon>Pentapetalae</taxon>
        <taxon>asterids</taxon>
        <taxon>campanulids</taxon>
        <taxon>Asterales</taxon>
        <taxon>Asteraceae</taxon>
        <taxon>Carduoideae</taxon>
        <taxon>Cardueae</taxon>
        <taxon>Arctiinae</taxon>
        <taxon>Arctium</taxon>
    </lineage>
</organism>
<dbReference type="Proteomes" id="UP001055879">
    <property type="component" value="Linkage Group LG03"/>
</dbReference>
<protein>
    <submittedName>
        <fullName evidence="1">Uncharacterized protein</fullName>
    </submittedName>
</protein>
<evidence type="ECO:0000313" key="1">
    <source>
        <dbReference type="EMBL" id="KAI3746629.1"/>
    </source>
</evidence>
<reference evidence="2" key="1">
    <citation type="journal article" date="2022" name="Mol. Ecol. Resour.">
        <title>The genomes of chicory, endive, great burdock and yacon provide insights into Asteraceae palaeo-polyploidization history and plant inulin production.</title>
        <authorList>
            <person name="Fan W."/>
            <person name="Wang S."/>
            <person name="Wang H."/>
            <person name="Wang A."/>
            <person name="Jiang F."/>
            <person name="Liu H."/>
            <person name="Zhao H."/>
            <person name="Xu D."/>
            <person name="Zhang Y."/>
        </authorList>
    </citation>
    <scope>NUCLEOTIDE SEQUENCE [LARGE SCALE GENOMIC DNA]</scope>
    <source>
        <strain evidence="2">cv. Niubang</strain>
    </source>
</reference>
<proteinExistence type="predicted"/>